<dbReference type="InterPro" id="IPR013321">
    <property type="entry name" value="Arc_rbn_hlx_hlx"/>
</dbReference>
<dbReference type="GO" id="GO:0006355">
    <property type="term" value="P:regulation of DNA-templated transcription"/>
    <property type="evidence" value="ECO:0007669"/>
    <property type="project" value="InterPro"/>
</dbReference>
<dbReference type="InterPro" id="IPR010985">
    <property type="entry name" value="Ribbon_hlx_hlx"/>
</dbReference>
<dbReference type="Gene3D" id="1.10.1220.10">
    <property type="entry name" value="Met repressor-like"/>
    <property type="match status" value="1"/>
</dbReference>
<evidence type="ECO:0000259" key="1">
    <source>
        <dbReference type="Pfam" id="PF22513"/>
    </source>
</evidence>
<protein>
    <recommendedName>
        <fullName evidence="1">Antitoxin FitA-like ribbon-helix-helix domain-containing protein</fullName>
    </recommendedName>
</protein>
<evidence type="ECO:0000313" key="2">
    <source>
        <dbReference type="EMBL" id="MXY33691.1"/>
    </source>
</evidence>
<reference evidence="2" key="1">
    <citation type="submission" date="2019-09" db="EMBL/GenBank/DDBJ databases">
        <title>Characterisation of the sponge microbiome using genome-centric metagenomics.</title>
        <authorList>
            <person name="Engelberts J.P."/>
            <person name="Robbins S.J."/>
            <person name="De Goeij J.M."/>
            <person name="Aranda M."/>
            <person name="Bell S.C."/>
            <person name="Webster N.S."/>
        </authorList>
    </citation>
    <scope>NUCLEOTIDE SEQUENCE</scope>
    <source>
        <strain evidence="2">SB0664_bin_43</strain>
    </source>
</reference>
<dbReference type="InterPro" id="IPR053853">
    <property type="entry name" value="FitA-like_RHH"/>
</dbReference>
<dbReference type="EMBL" id="VXRY01000253">
    <property type="protein sequence ID" value="MXY33691.1"/>
    <property type="molecule type" value="Genomic_DNA"/>
</dbReference>
<feature type="domain" description="Antitoxin FitA-like ribbon-helix-helix" evidence="1">
    <location>
        <begin position="1"/>
        <end position="36"/>
    </location>
</feature>
<dbReference type="Pfam" id="PF22513">
    <property type="entry name" value="FitA-like_RHH"/>
    <property type="match status" value="1"/>
</dbReference>
<dbReference type="AlphaFoldDB" id="A0A6B0XYB1"/>
<accession>A0A6B0XYB1</accession>
<proteinExistence type="predicted"/>
<dbReference type="SUPFAM" id="SSF47598">
    <property type="entry name" value="Ribbon-helix-helix"/>
    <property type="match status" value="1"/>
</dbReference>
<comment type="caution">
    <text evidence="2">The sequence shown here is derived from an EMBL/GenBank/DDBJ whole genome shotgun (WGS) entry which is preliminary data.</text>
</comment>
<name>A0A6B0XYB1_9RHOB</name>
<organism evidence="2">
    <name type="scientific">Boseongicola sp. SB0664_bin_43</name>
    <dbReference type="NCBI Taxonomy" id="2604844"/>
    <lineage>
        <taxon>Bacteria</taxon>
        <taxon>Pseudomonadati</taxon>
        <taxon>Pseudomonadota</taxon>
        <taxon>Alphaproteobacteria</taxon>
        <taxon>Rhodobacterales</taxon>
        <taxon>Paracoccaceae</taxon>
        <taxon>Boseongicola</taxon>
    </lineage>
</organism>
<sequence>MTVRNLSDDVHRRIKFVAGQRGISAEAAARELLDEATRPAEKLGDVVVSFARQLDVDFPEIERSDETLEAADFG</sequence>
<gene>
    <name evidence="2" type="ORF">F4Y60_06310</name>
</gene>